<evidence type="ECO:0000256" key="6">
    <source>
        <dbReference type="ARBA" id="ARBA00022989"/>
    </source>
</evidence>
<dbReference type="GO" id="GO:0003774">
    <property type="term" value="F:cytoskeletal motor activity"/>
    <property type="evidence" value="ECO:0007669"/>
    <property type="project" value="InterPro"/>
</dbReference>
<dbReference type="InterPro" id="IPR000067">
    <property type="entry name" value="FlgMring_FliF"/>
</dbReference>
<evidence type="ECO:0000256" key="10">
    <source>
        <dbReference type="SAM" id="MobiDB-lite"/>
    </source>
</evidence>
<keyword evidence="15" id="KW-1185">Reference proteome</keyword>
<dbReference type="KEGG" id="rhp:LPB142_00110"/>
<dbReference type="Pfam" id="PF08345">
    <property type="entry name" value="YscJ_FliF_C"/>
    <property type="match status" value="1"/>
</dbReference>
<dbReference type="PIRSF" id="PIRSF004862">
    <property type="entry name" value="FliF"/>
    <property type="match status" value="1"/>
</dbReference>
<dbReference type="GO" id="GO:0009431">
    <property type="term" value="C:bacterial-type flagellum basal body, MS ring"/>
    <property type="evidence" value="ECO:0007669"/>
    <property type="project" value="InterPro"/>
</dbReference>
<keyword evidence="7 11" id="KW-0472">Membrane</keyword>
<sequence>MAKTTGQKSNRRRWILQQLMAVWQALDTRRRIIVAGATALMFAAVLALSSVASRPDMALLYAGLEGAQAGEVVAALEQRGAKYEVRGDSIYVEAPMRDELRMNLAAEGLPATGGAGYELLDSLSGFGTTSQMFDAAYWRAKEGELARTIVSNPAIRSARVHIANPVGKPFQKDLHPSASVTVITATGTLPPNQAKALKYLVSSAVSGMTPEDVSVIDGAGGLISSGDEGTPAQAGEDRAAELKRNVERLLEARVGYGKAVVEVSVETATEREAITERLFDPEKRVAISTDTEERSNSADDTKPGSVTVASNLPEGAGGAGGKSQSNSSETRERTNYEVSETTREVLRAPGAIKRLTVAVLVDGVEATDANGATTWQPRPDEELTALRELVASAVGFDEQRGDVITLRSMVFTPAPEAGSEATASFLPLANLNIMQLIQVAVLAIVALVLGLFVMRPILTQPARDAVAELPPPARSGEEFPALTGEIAEDDLPMGDMAVVSDFNLGDLQMPMAMGPGFGDDSVDADPVARLKRLIEERQAETVEILRSWMEDQEEKA</sequence>
<dbReference type="AlphaFoldDB" id="A0A1D9MG89"/>
<evidence type="ECO:0000256" key="7">
    <source>
        <dbReference type="ARBA" id="ARBA00023136"/>
    </source>
</evidence>
<accession>A0A1D9MG89</accession>
<keyword evidence="4" id="KW-1003">Cell membrane</keyword>
<dbReference type="PRINTS" id="PR01009">
    <property type="entry name" value="FLGMRINGFLIF"/>
</dbReference>
<keyword evidence="14" id="KW-0282">Flagellum</keyword>
<proteinExistence type="inferred from homology"/>
<reference evidence="14 15" key="1">
    <citation type="submission" date="2016-10" db="EMBL/GenBank/DDBJ databases">
        <title>Rhodobacter sp. LPB0142, isolated from sea water.</title>
        <authorList>
            <person name="Kim E."/>
            <person name="Yi H."/>
        </authorList>
    </citation>
    <scope>NUCLEOTIDE SEQUENCE [LARGE SCALE GENOMIC DNA]</scope>
    <source>
        <strain evidence="14 15">LPB0142</strain>
    </source>
</reference>
<evidence type="ECO:0000256" key="2">
    <source>
        <dbReference type="ARBA" id="ARBA00004651"/>
    </source>
</evidence>
<evidence type="ECO:0000256" key="11">
    <source>
        <dbReference type="SAM" id="Phobius"/>
    </source>
</evidence>
<evidence type="ECO:0000256" key="5">
    <source>
        <dbReference type="ARBA" id="ARBA00022692"/>
    </source>
</evidence>
<feature type="domain" description="Flagellar M-ring C-terminal" evidence="13">
    <location>
        <begin position="250"/>
        <end position="411"/>
    </location>
</feature>
<dbReference type="Proteomes" id="UP000176562">
    <property type="component" value="Chromosome"/>
</dbReference>
<gene>
    <name evidence="14" type="ORF">LPB142_00110</name>
</gene>
<feature type="region of interest" description="Disordered" evidence="10">
    <location>
        <begin position="284"/>
        <end position="342"/>
    </location>
</feature>
<feature type="domain" description="Flagellar M-ring N-terminal" evidence="12">
    <location>
        <begin position="53"/>
        <end position="224"/>
    </location>
</feature>
<dbReference type="GO" id="GO:0005886">
    <property type="term" value="C:plasma membrane"/>
    <property type="evidence" value="ECO:0007669"/>
    <property type="project" value="UniProtKB-SubCell"/>
</dbReference>
<feature type="compositionally biased region" description="Basic and acidic residues" evidence="10">
    <location>
        <begin position="329"/>
        <end position="342"/>
    </location>
</feature>
<comment type="subcellular location">
    <subcellularLocation>
        <location evidence="1 9">Bacterial flagellum basal body</location>
    </subcellularLocation>
    <subcellularLocation>
        <location evidence="2">Cell membrane</location>
        <topology evidence="2">Multi-pass membrane protein</topology>
    </subcellularLocation>
</comment>
<dbReference type="InterPro" id="IPR006182">
    <property type="entry name" value="FliF_N_dom"/>
</dbReference>
<dbReference type="GO" id="GO:0071973">
    <property type="term" value="P:bacterial-type flagellum-dependent cell motility"/>
    <property type="evidence" value="ECO:0007669"/>
    <property type="project" value="InterPro"/>
</dbReference>
<evidence type="ECO:0000256" key="1">
    <source>
        <dbReference type="ARBA" id="ARBA00004117"/>
    </source>
</evidence>
<dbReference type="InterPro" id="IPR013556">
    <property type="entry name" value="Flag_M-ring_C"/>
</dbReference>
<evidence type="ECO:0000256" key="4">
    <source>
        <dbReference type="ARBA" id="ARBA00022475"/>
    </source>
</evidence>
<dbReference type="RefSeq" id="WP_071167062.1">
    <property type="nucleotide sequence ID" value="NZ_CP017781.1"/>
</dbReference>
<dbReference type="Gene3D" id="3.30.300.30">
    <property type="match status" value="1"/>
</dbReference>
<feature type="compositionally biased region" description="Basic and acidic residues" evidence="10">
    <location>
        <begin position="284"/>
        <end position="302"/>
    </location>
</feature>
<evidence type="ECO:0000313" key="14">
    <source>
        <dbReference type="EMBL" id="AOZ70780.1"/>
    </source>
</evidence>
<keyword evidence="6 11" id="KW-1133">Transmembrane helix</keyword>
<dbReference type="NCBIfam" id="TIGR00206">
    <property type="entry name" value="fliF"/>
    <property type="match status" value="1"/>
</dbReference>
<dbReference type="STRING" id="1850250.LPB142_00110"/>
<dbReference type="InterPro" id="IPR043427">
    <property type="entry name" value="YscJ/FliF"/>
</dbReference>
<evidence type="ECO:0000259" key="12">
    <source>
        <dbReference type="Pfam" id="PF01514"/>
    </source>
</evidence>
<dbReference type="PANTHER" id="PTHR30046">
    <property type="entry name" value="FLAGELLAR M-RING PROTEIN"/>
    <property type="match status" value="1"/>
</dbReference>
<keyword evidence="5 11" id="KW-0812">Transmembrane</keyword>
<dbReference type="PANTHER" id="PTHR30046:SF0">
    <property type="entry name" value="FLAGELLAR M-RING PROTEIN"/>
    <property type="match status" value="1"/>
</dbReference>
<evidence type="ECO:0000256" key="8">
    <source>
        <dbReference type="ARBA" id="ARBA00023143"/>
    </source>
</evidence>
<dbReference type="Pfam" id="PF01514">
    <property type="entry name" value="YscJ_FliF"/>
    <property type="match status" value="1"/>
</dbReference>
<dbReference type="EMBL" id="CP017781">
    <property type="protein sequence ID" value="AOZ70780.1"/>
    <property type="molecule type" value="Genomic_DNA"/>
</dbReference>
<protein>
    <recommendedName>
        <fullName evidence="9">Flagellar M-ring protein</fullName>
    </recommendedName>
</protein>
<organism evidence="14 15">
    <name type="scientific">Rhodobacter xanthinilyticus</name>
    <dbReference type="NCBI Taxonomy" id="1850250"/>
    <lineage>
        <taxon>Bacteria</taxon>
        <taxon>Pseudomonadati</taxon>
        <taxon>Pseudomonadota</taxon>
        <taxon>Alphaproteobacteria</taxon>
        <taxon>Rhodobacterales</taxon>
        <taxon>Rhodobacter group</taxon>
        <taxon>Rhodobacter</taxon>
    </lineage>
</organism>
<keyword evidence="8 9" id="KW-0975">Bacterial flagellum</keyword>
<evidence type="ECO:0000256" key="9">
    <source>
        <dbReference type="PIRNR" id="PIRNR004862"/>
    </source>
</evidence>
<feature type="region of interest" description="Disordered" evidence="10">
    <location>
        <begin position="219"/>
        <end position="238"/>
    </location>
</feature>
<evidence type="ECO:0000313" key="15">
    <source>
        <dbReference type="Proteomes" id="UP000176562"/>
    </source>
</evidence>
<comment type="function">
    <text evidence="9">The M ring may be actively involved in energy transduction.</text>
</comment>
<keyword evidence="14" id="KW-0969">Cilium</keyword>
<comment type="similarity">
    <text evidence="3 9">Belongs to the FliF family.</text>
</comment>
<evidence type="ECO:0000259" key="13">
    <source>
        <dbReference type="Pfam" id="PF08345"/>
    </source>
</evidence>
<feature type="transmembrane region" description="Helical" evidence="11">
    <location>
        <begin position="433"/>
        <end position="453"/>
    </location>
</feature>
<dbReference type="InterPro" id="IPR045851">
    <property type="entry name" value="AMP-bd_C_sf"/>
</dbReference>
<name>A0A1D9MG89_9RHOB</name>
<keyword evidence="14" id="KW-0966">Cell projection</keyword>
<evidence type="ECO:0000256" key="3">
    <source>
        <dbReference type="ARBA" id="ARBA00007971"/>
    </source>
</evidence>